<dbReference type="KEGG" id="tps:THAPS_7090"/>
<feature type="compositionally biased region" description="Polar residues" evidence="1">
    <location>
        <begin position="432"/>
        <end position="446"/>
    </location>
</feature>
<evidence type="ECO:0000256" key="2">
    <source>
        <dbReference type="SAM" id="SignalP"/>
    </source>
</evidence>
<dbReference type="Proteomes" id="UP000001449">
    <property type="component" value="Chromosome 7"/>
</dbReference>
<dbReference type="HOGENOM" id="CLU_408011_0_0_1"/>
<feature type="compositionally biased region" description="Basic and acidic residues" evidence="1">
    <location>
        <begin position="338"/>
        <end position="350"/>
    </location>
</feature>
<evidence type="ECO:0000256" key="1">
    <source>
        <dbReference type="SAM" id="MobiDB-lite"/>
    </source>
</evidence>
<reference evidence="3 4" key="2">
    <citation type="journal article" date="2008" name="Nature">
        <title>The Phaeodactylum genome reveals the evolutionary history of diatom genomes.</title>
        <authorList>
            <person name="Bowler C."/>
            <person name="Allen A.E."/>
            <person name="Badger J.H."/>
            <person name="Grimwood J."/>
            <person name="Jabbari K."/>
            <person name="Kuo A."/>
            <person name="Maheswari U."/>
            <person name="Martens C."/>
            <person name="Maumus F."/>
            <person name="Otillar R.P."/>
            <person name="Rayko E."/>
            <person name="Salamov A."/>
            <person name="Vandepoele K."/>
            <person name="Beszteri B."/>
            <person name="Gruber A."/>
            <person name="Heijde M."/>
            <person name="Katinka M."/>
            <person name="Mock T."/>
            <person name="Valentin K."/>
            <person name="Verret F."/>
            <person name="Berges J.A."/>
            <person name="Brownlee C."/>
            <person name="Cadoret J.P."/>
            <person name="Chiovitti A."/>
            <person name="Choi C.J."/>
            <person name="Coesel S."/>
            <person name="De Martino A."/>
            <person name="Detter J.C."/>
            <person name="Durkin C."/>
            <person name="Falciatore A."/>
            <person name="Fournet J."/>
            <person name="Haruta M."/>
            <person name="Huysman M.J."/>
            <person name="Jenkins B.D."/>
            <person name="Jiroutova K."/>
            <person name="Jorgensen R.E."/>
            <person name="Joubert Y."/>
            <person name="Kaplan A."/>
            <person name="Kroger N."/>
            <person name="Kroth P.G."/>
            <person name="La Roche J."/>
            <person name="Lindquist E."/>
            <person name="Lommer M."/>
            <person name="Martin-Jezequel V."/>
            <person name="Lopez P.J."/>
            <person name="Lucas S."/>
            <person name="Mangogna M."/>
            <person name="McGinnis K."/>
            <person name="Medlin L.K."/>
            <person name="Montsant A."/>
            <person name="Oudot-Le Secq M.P."/>
            <person name="Napoli C."/>
            <person name="Obornik M."/>
            <person name="Parker M.S."/>
            <person name="Petit J.L."/>
            <person name="Porcel B.M."/>
            <person name="Poulsen N."/>
            <person name="Robison M."/>
            <person name="Rychlewski L."/>
            <person name="Rynearson T.A."/>
            <person name="Schmutz J."/>
            <person name="Shapiro H."/>
            <person name="Siaut M."/>
            <person name="Stanley M."/>
            <person name="Sussman M.R."/>
            <person name="Taylor A.R."/>
            <person name="Vardi A."/>
            <person name="von Dassow P."/>
            <person name="Vyverman W."/>
            <person name="Willis A."/>
            <person name="Wyrwicz L.S."/>
            <person name="Rokhsar D.S."/>
            <person name="Weissenbach J."/>
            <person name="Armbrust E.V."/>
            <person name="Green B.R."/>
            <person name="Van de Peer Y."/>
            <person name="Grigoriev I.V."/>
        </authorList>
    </citation>
    <scope>NUCLEOTIDE SEQUENCE [LARGE SCALE GENOMIC DNA]</scope>
    <source>
        <strain evidence="3 4">CCMP1335</strain>
    </source>
</reference>
<gene>
    <name evidence="3" type="ORF">THAPS_7090</name>
</gene>
<name>B5YNB6_THAPS</name>
<feature type="signal peptide" evidence="2">
    <location>
        <begin position="1"/>
        <end position="25"/>
    </location>
</feature>
<dbReference type="GeneID" id="7450658"/>
<keyword evidence="4" id="KW-1185">Reference proteome</keyword>
<feature type="compositionally biased region" description="Basic and acidic residues" evidence="1">
    <location>
        <begin position="461"/>
        <end position="470"/>
    </location>
</feature>
<dbReference type="EMBL" id="CP001160">
    <property type="protein sequence ID" value="ACI64603.1"/>
    <property type="molecule type" value="Genomic_DNA"/>
</dbReference>
<evidence type="ECO:0000313" key="3">
    <source>
        <dbReference type="EMBL" id="ACI64603.1"/>
    </source>
</evidence>
<dbReference type="AlphaFoldDB" id="B5YNB6"/>
<dbReference type="InParanoid" id="B5YNB6"/>
<evidence type="ECO:0000313" key="4">
    <source>
        <dbReference type="Proteomes" id="UP000001449"/>
    </source>
</evidence>
<keyword evidence="2" id="KW-0732">Signal</keyword>
<feature type="compositionally biased region" description="Acidic residues" evidence="1">
    <location>
        <begin position="139"/>
        <end position="160"/>
    </location>
</feature>
<proteinExistence type="predicted"/>
<feature type="region of interest" description="Disordered" evidence="1">
    <location>
        <begin position="139"/>
        <end position="163"/>
    </location>
</feature>
<dbReference type="PaxDb" id="35128-Thaps7090"/>
<reference evidence="3 4" key="1">
    <citation type="journal article" date="2004" name="Science">
        <title>The genome of the diatom Thalassiosira pseudonana: ecology, evolution, and metabolism.</title>
        <authorList>
            <person name="Armbrust E.V."/>
            <person name="Berges J.A."/>
            <person name="Bowler C."/>
            <person name="Green B.R."/>
            <person name="Martinez D."/>
            <person name="Putnam N.H."/>
            <person name="Zhou S."/>
            <person name="Allen A.E."/>
            <person name="Apt K.E."/>
            <person name="Bechner M."/>
            <person name="Brzezinski M.A."/>
            <person name="Chaal B.K."/>
            <person name="Chiovitti A."/>
            <person name="Davis A.K."/>
            <person name="Demarest M.S."/>
            <person name="Detter J.C."/>
            <person name="Glavina T."/>
            <person name="Goodstein D."/>
            <person name="Hadi M.Z."/>
            <person name="Hellsten U."/>
            <person name="Hildebrand M."/>
            <person name="Jenkins B.D."/>
            <person name="Jurka J."/>
            <person name="Kapitonov V.V."/>
            <person name="Kroger N."/>
            <person name="Lau W.W."/>
            <person name="Lane T.W."/>
            <person name="Larimer F.W."/>
            <person name="Lippmeier J.C."/>
            <person name="Lucas S."/>
            <person name="Medina M."/>
            <person name="Montsant A."/>
            <person name="Obornik M."/>
            <person name="Parker M.S."/>
            <person name="Palenik B."/>
            <person name="Pazour G.J."/>
            <person name="Richardson P.M."/>
            <person name="Rynearson T.A."/>
            <person name="Saito M.A."/>
            <person name="Schwartz D.C."/>
            <person name="Thamatrakoln K."/>
            <person name="Valentin K."/>
            <person name="Vardi A."/>
            <person name="Wilkerson F.P."/>
            <person name="Rokhsar D.S."/>
        </authorList>
    </citation>
    <scope>NUCLEOTIDE SEQUENCE [LARGE SCALE GENOMIC DNA]</scope>
    <source>
        <strain evidence="3 4">CCMP1335</strain>
    </source>
</reference>
<sequence length="674" mass="71636">MTLSSSMATALSVALAVTTLSYASAGNNKVMAMPPTGKAHKRHGGATGYYASEPVRQRRLGQSVFTSSGKPRQDAYLRTRRLDSKTAAPTMFPTQSPTVLMKRKADKEAPLDEDEAPVAGYIDDVLGDDDYVLDDIGLDDDYSGPSDGDDTTELSEETGEDATNYGGVGITINVDGDNNVVNADINIIQYLPDGTITGSDDTPATGDDTLLIDDTLLAGSMSMATVGSMHYVDATDDIYASVDDNVYDPPSVDDVYVATGPGDDNYHHEPFAPADLAGDSNLYSTEPATTAPPLGGYATEPLTTVAPYEPKPAEPVIDDYTSDIKEHYGPTGLKNTRRVKDVTKLRRLNREDDEEAAAGPGDKREDKQAAAGPGDTQEEEITAVSSGEKQDDKQTDAGPGDNQDDKHTAAGPSDKQDDEQTAVGPGDKQDDNQTANALSDQKQSATGGPGDEISSTATDPEDQRHHKEPVLDDSPEYLDDYTELVEMSMPYESSMPILSDDDIFMALDDTIVGDDATDEETGESGYGGISISIDVVGDNNEVNANIDIIQGTAETEELVDDDTLMSMSSGVPMNSSEATIDDFSATGDDMFVAPADLAGGFNETITFSTGPATTAFPTGDSFATEPMTTFATEPMFNATELMTTVASDAEPADDYTAIKEPYVPSEELKKETER</sequence>
<dbReference type="RefSeq" id="XP_002295886.1">
    <property type="nucleotide sequence ID" value="XM_002295850.1"/>
</dbReference>
<organism evidence="3 4">
    <name type="scientific">Thalassiosira pseudonana</name>
    <name type="common">Marine diatom</name>
    <name type="synonym">Cyclotella nana</name>
    <dbReference type="NCBI Taxonomy" id="35128"/>
    <lineage>
        <taxon>Eukaryota</taxon>
        <taxon>Sar</taxon>
        <taxon>Stramenopiles</taxon>
        <taxon>Ochrophyta</taxon>
        <taxon>Bacillariophyta</taxon>
        <taxon>Coscinodiscophyceae</taxon>
        <taxon>Thalassiosirophycidae</taxon>
        <taxon>Thalassiosirales</taxon>
        <taxon>Thalassiosiraceae</taxon>
        <taxon>Thalassiosira</taxon>
    </lineage>
</organism>
<feature type="region of interest" description="Disordered" evidence="1">
    <location>
        <begin position="647"/>
        <end position="674"/>
    </location>
</feature>
<feature type="region of interest" description="Disordered" evidence="1">
    <location>
        <begin position="323"/>
        <end position="476"/>
    </location>
</feature>
<protein>
    <submittedName>
        <fullName evidence="3">Uncharacterized protein</fullName>
    </submittedName>
</protein>
<feature type="chain" id="PRO_5002839170" evidence="2">
    <location>
        <begin position="26"/>
        <end position="674"/>
    </location>
</feature>
<accession>B5YNB6</accession>